<keyword evidence="7" id="KW-0732">Signal</keyword>
<comment type="subcellular location">
    <subcellularLocation>
        <location evidence="1">Membrane</location>
        <topology evidence="1">Multi-pass membrane protein</topology>
    </subcellularLocation>
</comment>
<dbReference type="InterPro" id="IPR004923">
    <property type="entry name" value="FTR1/Fip1/EfeU"/>
</dbReference>
<accession>A0A840GA18</accession>
<dbReference type="PANTHER" id="PTHR31632:SF2">
    <property type="entry name" value="PLASMA MEMBRANE IRON PERMEASE"/>
    <property type="match status" value="1"/>
</dbReference>
<feature type="transmembrane region" description="Helical" evidence="6">
    <location>
        <begin position="207"/>
        <end position="227"/>
    </location>
</feature>
<evidence type="ECO:0000256" key="1">
    <source>
        <dbReference type="ARBA" id="ARBA00004141"/>
    </source>
</evidence>
<feature type="transmembrane region" description="Helical" evidence="6">
    <location>
        <begin position="248"/>
        <end position="266"/>
    </location>
</feature>
<dbReference type="EMBL" id="JACIGE010000013">
    <property type="protein sequence ID" value="MBB4248715.1"/>
    <property type="molecule type" value="Genomic_DNA"/>
</dbReference>
<feature type="signal peptide" evidence="7">
    <location>
        <begin position="1"/>
        <end position="28"/>
    </location>
</feature>
<feature type="transmembrane region" description="Helical" evidence="6">
    <location>
        <begin position="318"/>
        <end position="341"/>
    </location>
</feature>
<dbReference type="GO" id="GO:0033573">
    <property type="term" value="C:high-affinity iron permease complex"/>
    <property type="evidence" value="ECO:0007669"/>
    <property type="project" value="InterPro"/>
</dbReference>
<evidence type="ECO:0000256" key="2">
    <source>
        <dbReference type="ARBA" id="ARBA00008333"/>
    </source>
</evidence>
<dbReference type="RefSeq" id="WP_184415239.1">
    <property type="nucleotide sequence ID" value="NZ_JACIGE010000013.1"/>
</dbReference>
<evidence type="ECO:0000256" key="3">
    <source>
        <dbReference type="ARBA" id="ARBA00022692"/>
    </source>
</evidence>
<keyword evidence="4 6" id="KW-1133">Transmembrane helix</keyword>
<dbReference type="GO" id="GO:0015093">
    <property type="term" value="F:ferrous iron transmembrane transporter activity"/>
    <property type="evidence" value="ECO:0007669"/>
    <property type="project" value="TreeGrafter"/>
</dbReference>
<comment type="similarity">
    <text evidence="2">Belongs to the oxidase-dependent Fe transporter (OFeT) (TC 9.A.10.1) family.</text>
</comment>
<keyword evidence="5 6" id="KW-0472">Membrane</keyword>
<dbReference type="Proteomes" id="UP000587070">
    <property type="component" value="Unassembled WGS sequence"/>
</dbReference>
<evidence type="ECO:0000256" key="7">
    <source>
        <dbReference type="SAM" id="SignalP"/>
    </source>
</evidence>
<evidence type="ECO:0000256" key="5">
    <source>
        <dbReference type="ARBA" id="ARBA00023136"/>
    </source>
</evidence>
<evidence type="ECO:0000313" key="9">
    <source>
        <dbReference type="Proteomes" id="UP000587070"/>
    </source>
</evidence>
<feature type="transmembrane region" description="Helical" evidence="6">
    <location>
        <begin position="289"/>
        <end position="311"/>
    </location>
</feature>
<comment type="caution">
    <text evidence="8">The sequence shown here is derived from an EMBL/GenBank/DDBJ whole genome shotgun (WGS) entry which is preliminary data.</text>
</comment>
<feature type="transmembrane region" description="Helical" evidence="6">
    <location>
        <begin position="175"/>
        <end position="195"/>
    </location>
</feature>
<evidence type="ECO:0000313" key="8">
    <source>
        <dbReference type="EMBL" id="MBB4248715.1"/>
    </source>
</evidence>
<feature type="chain" id="PRO_5032578805" evidence="7">
    <location>
        <begin position="29"/>
        <end position="396"/>
    </location>
</feature>
<organism evidence="8 9">
    <name type="scientific">Rhodocyclus tenuis</name>
    <name type="common">Rhodospirillum tenue</name>
    <dbReference type="NCBI Taxonomy" id="1066"/>
    <lineage>
        <taxon>Bacteria</taxon>
        <taxon>Pseudomonadati</taxon>
        <taxon>Pseudomonadota</taxon>
        <taxon>Betaproteobacteria</taxon>
        <taxon>Rhodocyclales</taxon>
        <taxon>Rhodocyclaceae</taxon>
        <taxon>Rhodocyclus</taxon>
    </lineage>
</organism>
<reference evidence="8 9" key="1">
    <citation type="submission" date="2020-08" db="EMBL/GenBank/DDBJ databases">
        <title>Genome sequencing of Purple Non-Sulfur Bacteria from various extreme environments.</title>
        <authorList>
            <person name="Mayer M."/>
        </authorList>
    </citation>
    <scope>NUCLEOTIDE SEQUENCE [LARGE SCALE GENOMIC DNA]</scope>
    <source>
        <strain evidence="8 9">2761</strain>
    </source>
</reference>
<proteinExistence type="inferred from homology"/>
<dbReference type="Pfam" id="PF03239">
    <property type="entry name" value="FTR1"/>
    <property type="match status" value="1"/>
</dbReference>
<dbReference type="AlphaFoldDB" id="A0A840GA18"/>
<dbReference type="PANTHER" id="PTHR31632">
    <property type="entry name" value="IRON TRANSPORTER FTH1"/>
    <property type="match status" value="1"/>
</dbReference>
<keyword evidence="9" id="KW-1185">Reference proteome</keyword>
<name>A0A840GA18_RHOTE</name>
<evidence type="ECO:0000256" key="6">
    <source>
        <dbReference type="SAM" id="Phobius"/>
    </source>
</evidence>
<gene>
    <name evidence="8" type="ORF">GGD90_003115</name>
</gene>
<feature type="transmembrane region" description="Helical" evidence="6">
    <location>
        <begin position="361"/>
        <end position="386"/>
    </location>
</feature>
<sequence length="396" mass="40948">MKTMSHLRSLACLLVLLGQLAFAGAAGAATDGAAVVAEISRRGDAAVAAYSPTKPLPTASEFSSLYFDVFEGAGMELDLGMKSPRLKTEIEVLFGSVNSQSMRGVPATELAASWNELRSKLAEAGTLYDEPQSTGFLAVFLKSLLILVREGVEAMLVVGALAAYLRRAGGADRVWVIYAGAGVAIPLSLLTGWALTGALQAAGASRSVLEGVTMLLAAAVLFYLSFWMFSKREAQRWQAWVAGKVDSALTQGSLLALAGAACLAVYREGAETVLFYGALLAGSAGQESAVAAGIAVAAAVLVGAFFVLRLVSLRLPFAAFFGGTAVLLYGLAVVFVGQGIVELQAAGLLGSSPLAWAPQVSSLGIAPTAQGIGAQGSMLLLPLLLWSGSQWRRARA</sequence>
<evidence type="ECO:0000256" key="4">
    <source>
        <dbReference type="ARBA" id="ARBA00022989"/>
    </source>
</evidence>
<protein>
    <submittedName>
        <fullName evidence="8">High-affinity iron transporter</fullName>
    </submittedName>
</protein>
<keyword evidence="3 6" id="KW-0812">Transmembrane</keyword>